<feature type="transmembrane region" description="Helical" evidence="17">
    <location>
        <begin position="37"/>
        <end position="55"/>
    </location>
</feature>
<organism evidence="19 20">
    <name type="scientific">Dinothrombium tinctorium</name>
    <dbReference type="NCBI Taxonomy" id="1965070"/>
    <lineage>
        <taxon>Eukaryota</taxon>
        <taxon>Metazoa</taxon>
        <taxon>Ecdysozoa</taxon>
        <taxon>Arthropoda</taxon>
        <taxon>Chelicerata</taxon>
        <taxon>Arachnida</taxon>
        <taxon>Acari</taxon>
        <taxon>Acariformes</taxon>
        <taxon>Trombidiformes</taxon>
        <taxon>Prostigmata</taxon>
        <taxon>Anystina</taxon>
        <taxon>Parasitengona</taxon>
        <taxon>Trombidioidea</taxon>
        <taxon>Trombidiidae</taxon>
        <taxon>Dinothrombium</taxon>
    </lineage>
</organism>
<feature type="transmembrane region" description="Helical" evidence="17">
    <location>
        <begin position="407"/>
        <end position="427"/>
    </location>
</feature>
<reference evidence="19" key="2">
    <citation type="submission" date="2018-11" db="EMBL/GenBank/DDBJ databases">
        <title>Trombidioid mite genomics.</title>
        <authorList>
            <person name="Dong X."/>
        </authorList>
    </citation>
    <scope>NUCLEOTIDE SEQUENCE</scope>
    <source>
        <strain evidence="19">UoL-WK</strain>
    </source>
</reference>
<feature type="transmembrane region" description="Helical" evidence="17">
    <location>
        <begin position="307"/>
        <end position="328"/>
    </location>
</feature>
<feature type="disulfide bond" evidence="16">
    <location>
        <begin position="147"/>
        <end position="156"/>
    </location>
</feature>
<dbReference type="EMBL" id="NCKU01006589">
    <property type="protein sequence ID" value="RWS03347.1"/>
    <property type="molecule type" value="Genomic_DNA"/>
</dbReference>
<dbReference type="PRINTS" id="PR00176">
    <property type="entry name" value="NANEUSMPORT"/>
</dbReference>
<evidence type="ECO:0000256" key="12">
    <source>
        <dbReference type="ARBA" id="ARBA00023201"/>
    </source>
</evidence>
<accession>A0A3S3NWR7</accession>
<evidence type="ECO:0000256" key="2">
    <source>
        <dbReference type="ARBA" id="ARBA00006459"/>
    </source>
</evidence>
<feature type="transmembrane region" description="Helical" evidence="17">
    <location>
        <begin position="225"/>
        <end position="246"/>
    </location>
</feature>
<evidence type="ECO:0000256" key="1">
    <source>
        <dbReference type="ARBA" id="ARBA00004141"/>
    </source>
</evidence>
<dbReference type="NCBIfam" id="NF037979">
    <property type="entry name" value="Na_transp"/>
    <property type="match status" value="1"/>
</dbReference>
<dbReference type="GO" id="GO:0005283">
    <property type="term" value="F:amino acid:sodium symporter activity"/>
    <property type="evidence" value="ECO:0007669"/>
    <property type="project" value="TreeGrafter"/>
</dbReference>
<feature type="transmembrane region" description="Helical" evidence="17">
    <location>
        <begin position="372"/>
        <end position="395"/>
    </location>
</feature>
<evidence type="ECO:0000256" key="13">
    <source>
        <dbReference type="ARBA" id="ARBA00037785"/>
    </source>
</evidence>
<comment type="subcellular location">
    <subcellularLocation>
        <location evidence="1">Membrane</location>
        <topology evidence="1">Multi-pass membrane protein</topology>
    </subcellularLocation>
</comment>
<feature type="transmembrane region" description="Helical" evidence="17">
    <location>
        <begin position="109"/>
        <end position="134"/>
    </location>
</feature>
<feature type="transmembrane region" description="Helical" evidence="17">
    <location>
        <begin position="67"/>
        <end position="88"/>
    </location>
</feature>
<proteinExistence type="inferred from homology"/>
<evidence type="ECO:0000256" key="15">
    <source>
        <dbReference type="PIRSR" id="PIRSR600175-1"/>
    </source>
</evidence>
<evidence type="ECO:0000256" key="11">
    <source>
        <dbReference type="ARBA" id="ARBA00023180"/>
    </source>
</evidence>
<evidence type="ECO:0000256" key="16">
    <source>
        <dbReference type="PIRSR" id="PIRSR600175-2"/>
    </source>
</evidence>
<keyword evidence="12" id="KW-0739">Sodium transport</keyword>
<comment type="function">
    <text evidence="13">Unusual broad substrate spectrum amino acid:sodium cotransporter that promotes absorption of the D isomers of essential amino acids. Neutral amino acids are the preferred substrates, especially methionine and phenylalanine.</text>
</comment>
<evidence type="ECO:0000256" key="7">
    <source>
        <dbReference type="ARBA" id="ARBA00022989"/>
    </source>
</evidence>
<keyword evidence="15" id="KW-0479">Metal-binding</keyword>
<name>A0A3S3NWR7_9ACAR</name>
<feature type="binding site" evidence="15">
    <location>
        <position position="382"/>
    </location>
    <ligand>
        <name>Na(+)</name>
        <dbReference type="ChEBI" id="CHEBI:29101"/>
        <label>1</label>
    </ligand>
</feature>
<keyword evidence="10 17" id="KW-0472">Membrane</keyword>
<dbReference type="OrthoDB" id="6581954at2759"/>
<evidence type="ECO:0000256" key="17">
    <source>
        <dbReference type="SAM" id="Phobius"/>
    </source>
</evidence>
<evidence type="ECO:0000313" key="20">
    <source>
        <dbReference type="Proteomes" id="UP000285301"/>
    </source>
</evidence>
<keyword evidence="9" id="KW-0406">Ion transport</keyword>
<comment type="similarity">
    <text evidence="2">Belongs to the sodium:neurotransmitter symporter (SNF) (TC 2.A.22) family.</text>
</comment>
<keyword evidence="4 17" id="KW-0812">Transmembrane</keyword>
<evidence type="ECO:0000256" key="10">
    <source>
        <dbReference type="ARBA" id="ARBA00023136"/>
    </source>
</evidence>
<dbReference type="EMBL" id="NCKU01010389">
    <property type="protein sequence ID" value="RWS00835.1"/>
    <property type="molecule type" value="Genomic_DNA"/>
</dbReference>
<feature type="binding site" evidence="15">
    <location>
        <position position="50"/>
    </location>
    <ligand>
        <name>Na(+)</name>
        <dbReference type="ChEBI" id="CHEBI:29101"/>
        <label>1</label>
    </ligand>
</feature>
<dbReference type="PROSITE" id="PS50267">
    <property type="entry name" value="NA_NEUROTRAN_SYMP_3"/>
    <property type="match status" value="1"/>
</dbReference>
<keyword evidence="7 17" id="KW-1133">Transmembrane helix</keyword>
<dbReference type="PANTHER" id="PTHR11616">
    <property type="entry name" value="SODIUM/CHLORIDE DEPENDENT TRANSPORTER"/>
    <property type="match status" value="1"/>
</dbReference>
<feature type="binding site" evidence="15">
    <location>
        <position position="46"/>
    </location>
    <ligand>
        <name>Na(+)</name>
        <dbReference type="ChEBI" id="CHEBI:29101"/>
        <label>1</label>
    </ligand>
</feature>
<dbReference type="GO" id="GO:0046872">
    <property type="term" value="F:metal ion binding"/>
    <property type="evidence" value="ECO:0007669"/>
    <property type="project" value="UniProtKB-KW"/>
</dbReference>
<feature type="transmembrane region" description="Helical" evidence="17">
    <location>
        <begin position="270"/>
        <end position="295"/>
    </location>
</feature>
<evidence type="ECO:0000256" key="14">
    <source>
        <dbReference type="ARBA" id="ARBA00040215"/>
    </source>
</evidence>
<protein>
    <recommendedName>
        <fullName evidence="14">Sodium-dependent nutrient amino acid transporter 1</fullName>
    </recommendedName>
</protein>
<dbReference type="GO" id="GO:0015179">
    <property type="term" value="F:L-amino acid transmembrane transporter activity"/>
    <property type="evidence" value="ECO:0007669"/>
    <property type="project" value="TreeGrafter"/>
</dbReference>
<feature type="transmembrane region" description="Helical" evidence="17">
    <location>
        <begin position="348"/>
        <end position="367"/>
    </location>
</feature>
<reference evidence="19 20" key="1">
    <citation type="journal article" date="2018" name="Gigascience">
        <title>Genomes of trombidid mites reveal novel predicted allergens and laterally-transferred genes associated with secondary metabolism.</title>
        <authorList>
            <person name="Dong X."/>
            <person name="Chaisiri K."/>
            <person name="Xia D."/>
            <person name="Armstrong S.D."/>
            <person name="Fang Y."/>
            <person name="Donnelly M.J."/>
            <person name="Kadowaki T."/>
            <person name="McGarry J.W."/>
            <person name="Darby A.C."/>
            <person name="Makepeace B.L."/>
        </authorList>
    </citation>
    <scope>NUCLEOTIDE SEQUENCE [LARGE SCALE GENOMIC DNA]</scope>
    <source>
        <strain evidence="19">UoL-WK</strain>
    </source>
</reference>
<evidence type="ECO:0000256" key="8">
    <source>
        <dbReference type="ARBA" id="ARBA00023053"/>
    </source>
</evidence>
<gene>
    <name evidence="19" type="ORF">B4U79_04003</name>
    <name evidence="18" type="ORF">B4U79_10760</name>
</gene>
<evidence type="ECO:0000313" key="19">
    <source>
        <dbReference type="EMBL" id="RWS03347.1"/>
    </source>
</evidence>
<dbReference type="InterPro" id="IPR000175">
    <property type="entry name" value="Na/ntran_symport"/>
</dbReference>
<feature type="transmembrane region" description="Helical" evidence="17">
    <location>
        <begin position="497"/>
        <end position="518"/>
    </location>
</feature>
<evidence type="ECO:0000256" key="6">
    <source>
        <dbReference type="ARBA" id="ARBA00022970"/>
    </source>
</evidence>
<feature type="binding site" evidence="15">
    <location>
        <position position="43"/>
    </location>
    <ligand>
        <name>Na(+)</name>
        <dbReference type="ChEBI" id="CHEBI:29101"/>
        <label>1</label>
    </ligand>
</feature>
<keyword evidence="3" id="KW-0813">Transport</keyword>
<dbReference type="GO" id="GO:0089718">
    <property type="term" value="P:amino acid import across plasma membrane"/>
    <property type="evidence" value="ECO:0007669"/>
    <property type="project" value="TreeGrafter"/>
</dbReference>
<evidence type="ECO:0000256" key="5">
    <source>
        <dbReference type="ARBA" id="ARBA00022847"/>
    </source>
</evidence>
<keyword evidence="6" id="KW-0029">Amino-acid transport</keyword>
<dbReference type="Pfam" id="PF00209">
    <property type="entry name" value="SNF"/>
    <property type="match status" value="1"/>
</dbReference>
<keyword evidence="5" id="KW-0769">Symport</keyword>
<dbReference type="GO" id="GO:0005886">
    <property type="term" value="C:plasma membrane"/>
    <property type="evidence" value="ECO:0007669"/>
    <property type="project" value="TreeGrafter"/>
</dbReference>
<evidence type="ECO:0000256" key="9">
    <source>
        <dbReference type="ARBA" id="ARBA00023065"/>
    </source>
</evidence>
<feature type="transmembrane region" description="Helical" evidence="17">
    <location>
        <begin position="439"/>
        <end position="461"/>
    </location>
</feature>
<comment type="caution">
    <text evidence="19">The sequence shown here is derived from an EMBL/GenBank/DDBJ whole genome shotgun (WGS) entry which is preliminary data.</text>
</comment>
<dbReference type="Proteomes" id="UP000285301">
    <property type="component" value="Unassembled WGS sequence"/>
</dbReference>
<sequence length="554" mass="62396">MTNIKENENERKIKEQQIIAEDTAGDVRGEWGSGFEFFLACLGNMVGIGNVYRFPYLVFKNGGGAFLIPYLFFTFIMAIPIILMEATIGQYSKRGPVECFGNMVPIFKGVGYAAVLTSAILCTCFNMLIAWTMFYLGEVFNHKWTSCSNDYNTDKCITIENVARKVNRTDLKLSTEEFFDYYLLNKSNSMYEWSWPQRGLTIALFITTVIVVLALCQGVKSSGKVVYFTALFPYVMLILLFFRGIFLEGALEGIRFYVQPDISKLTDISIWMQALVALFYSLGVGMGCMIVYGSYNRFHNNLVRDAVLVVFGDVFTSMLSGFVVFSMIGYVANVVKKPVQEVVQNGRGLAFTVILSGLSTLPGALFWNACFFFGLFTLGIDSQFAFVETVTTYFYDRGIVAGNGPKHILVSTLCGVALFMTSLPFATRPGIYLFDMYEIYGAGVPVMTIAIFECILIGYVYGRASNFPRNALKELIEDSFNSTGRIFNTDAPWFAFFWPWIIAVSPVCCIPIGIVQYLRKNRRQPFSKIIHTGMRSTTRYHRNALKSGEFKTNK</sequence>
<evidence type="ECO:0000256" key="3">
    <source>
        <dbReference type="ARBA" id="ARBA00022448"/>
    </source>
</evidence>
<keyword evidence="16" id="KW-1015">Disulfide bond</keyword>
<keyword evidence="8 15" id="KW-0915">Sodium</keyword>
<dbReference type="InterPro" id="IPR037272">
    <property type="entry name" value="SNS_sf"/>
</dbReference>
<dbReference type="SUPFAM" id="SSF161070">
    <property type="entry name" value="SNF-like"/>
    <property type="match status" value="1"/>
</dbReference>
<evidence type="ECO:0000256" key="4">
    <source>
        <dbReference type="ARBA" id="ARBA00022692"/>
    </source>
</evidence>
<feature type="binding site" evidence="15">
    <location>
        <position position="281"/>
    </location>
    <ligand>
        <name>Na(+)</name>
        <dbReference type="ChEBI" id="CHEBI:29101"/>
        <label>1</label>
    </ligand>
</feature>
<feature type="transmembrane region" description="Helical" evidence="17">
    <location>
        <begin position="199"/>
        <end position="218"/>
    </location>
</feature>
<feature type="binding site" evidence="15">
    <location>
        <position position="381"/>
    </location>
    <ligand>
        <name>Na(+)</name>
        <dbReference type="ChEBI" id="CHEBI:29101"/>
        <label>1</label>
    </ligand>
</feature>
<keyword evidence="20" id="KW-1185">Reference proteome</keyword>
<dbReference type="AlphaFoldDB" id="A0A3S3NWR7"/>
<keyword evidence="11" id="KW-0325">Glycoprotein</keyword>
<evidence type="ECO:0000313" key="18">
    <source>
        <dbReference type="EMBL" id="RWS00835.1"/>
    </source>
</evidence>
<feature type="binding site" evidence="15">
    <location>
        <position position="378"/>
    </location>
    <ligand>
        <name>Na(+)</name>
        <dbReference type="ChEBI" id="CHEBI:29101"/>
        <label>1</label>
    </ligand>
</feature>
<dbReference type="PANTHER" id="PTHR11616:SF321">
    <property type="entry name" value="SODIUM-DEPENDENT NUTRIENT AMINO ACID TRANSPORTER 1-RELATED"/>
    <property type="match status" value="1"/>
</dbReference>